<evidence type="ECO:0000313" key="1">
    <source>
        <dbReference type="EMBL" id="CAL1532638.1"/>
    </source>
</evidence>
<proteinExistence type="predicted"/>
<organism evidence="1 2">
    <name type="scientific">Lymnaea stagnalis</name>
    <name type="common">Great pond snail</name>
    <name type="synonym">Helix stagnalis</name>
    <dbReference type="NCBI Taxonomy" id="6523"/>
    <lineage>
        <taxon>Eukaryota</taxon>
        <taxon>Metazoa</taxon>
        <taxon>Spiralia</taxon>
        <taxon>Lophotrochozoa</taxon>
        <taxon>Mollusca</taxon>
        <taxon>Gastropoda</taxon>
        <taxon>Heterobranchia</taxon>
        <taxon>Euthyneura</taxon>
        <taxon>Panpulmonata</taxon>
        <taxon>Hygrophila</taxon>
        <taxon>Lymnaeoidea</taxon>
        <taxon>Lymnaeidae</taxon>
        <taxon>Lymnaea</taxon>
    </lineage>
</organism>
<keyword evidence="2" id="KW-1185">Reference proteome</keyword>
<dbReference type="Pfam" id="PF13738">
    <property type="entry name" value="Pyr_redox_3"/>
    <property type="match status" value="1"/>
</dbReference>
<dbReference type="Proteomes" id="UP001497497">
    <property type="component" value="Unassembled WGS sequence"/>
</dbReference>
<protein>
    <recommendedName>
        <fullName evidence="3">FAD/NAD(P)-binding domain-containing protein</fullName>
    </recommendedName>
</protein>
<dbReference type="AlphaFoldDB" id="A0AAV2HF97"/>
<comment type="caution">
    <text evidence="1">The sequence shown here is derived from an EMBL/GenBank/DDBJ whole genome shotgun (WGS) entry which is preliminary data.</text>
</comment>
<reference evidence="1 2" key="1">
    <citation type="submission" date="2024-04" db="EMBL/GenBank/DDBJ databases">
        <authorList>
            <consortium name="Genoscope - CEA"/>
            <person name="William W."/>
        </authorList>
    </citation>
    <scope>NUCLEOTIDE SEQUENCE [LARGE SCALE GENOMIC DNA]</scope>
</reference>
<dbReference type="SUPFAM" id="SSF51905">
    <property type="entry name" value="FAD/NAD(P)-binding domain"/>
    <property type="match status" value="1"/>
</dbReference>
<evidence type="ECO:0000313" key="2">
    <source>
        <dbReference type="Proteomes" id="UP001497497"/>
    </source>
</evidence>
<name>A0AAV2HF97_LYMST</name>
<gene>
    <name evidence="1" type="ORF">GSLYS_00006656001</name>
</gene>
<sequence>MWKPNIPNIDGIEKALGYESFPTAPELYENKSVLILGMGNSALETADSIYGHTQYVHILTRQPAINMAWDTHYVGDIRSINNNILDTFLLKSLDGITFLDLEDVSLHERGGKYYVIVDGHYLGSEYSRTNIPDNFALRGGYDVVIRCTGFTFDASIFNATHISRPPGKAKKYPAINHAYESIDFPGLFVAGTASHSLDLRKSAGGFIHGFRYTSQALSRLLEWRYEGVRWPSTTVPLDQVLNLVVKRLNEGSGFYQMFGILGDVLIIDRENDTATYLEEFPVNLLPHLLATSGHKATEVIVVILDYGAPDMYTSKFEAVASEAHKSYFLHPILFHYRQLPTEHDFVHKHPYDRLPRPDSIHHVVEDFLVVWQSTNEHIRPLRRWIESVLNRNLRHYFSDTCFEMAMTHSTVPGSCERGLLRGQGLFGTPELREVVQTRRVVMASLY</sequence>
<evidence type="ECO:0008006" key="3">
    <source>
        <dbReference type="Google" id="ProtNLM"/>
    </source>
</evidence>
<dbReference type="EMBL" id="CAXITT010000121">
    <property type="protein sequence ID" value="CAL1532638.1"/>
    <property type="molecule type" value="Genomic_DNA"/>
</dbReference>
<dbReference type="Gene3D" id="3.50.50.60">
    <property type="entry name" value="FAD/NAD(P)-binding domain"/>
    <property type="match status" value="1"/>
</dbReference>
<dbReference type="InterPro" id="IPR036188">
    <property type="entry name" value="FAD/NAD-bd_sf"/>
</dbReference>
<accession>A0AAV2HF97</accession>